<dbReference type="Gene3D" id="2.60.40.4370">
    <property type="match status" value="1"/>
</dbReference>
<keyword evidence="4" id="KW-1185">Reference proteome</keyword>
<accession>A0A4E9FLW3</accession>
<dbReference type="WormBase" id="Bm16949a">
    <property type="protein sequence ID" value="BM39195"/>
    <property type="gene ID" value="WBGene00255608"/>
</dbReference>
<proteinExistence type="predicted"/>
<name>A0A0H5S802_BRUMA</name>
<dbReference type="InterPro" id="IPR019481">
    <property type="entry name" value="TFIIIC_triple_barrel"/>
</dbReference>
<reference evidence="3" key="3">
    <citation type="submission" date="2019-04" db="EMBL/GenBank/DDBJ databases">
        <authorList>
            <person name="Howe K."/>
            <person name="Paulini M."/>
            <person name="Williams G."/>
        </authorList>
    </citation>
    <scope>NUCLEOTIDE SEQUENCE [LARGE SCALE GENOMIC DNA]</scope>
    <source>
        <strain evidence="3">FR3</strain>
    </source>
</reference>
<protein>
    <submittedName>
        <fullName evidence="2">Bm16949, isoform a</fullName>
    </submittedName>
    <submittedName>
        <fullName evidence="5">Transcription factor TFIIIC triple barrel domain-containing protein</fullName>
    </submittedName>
</protein>
<evidence type="ECO:0000313" key="6">
    <source>
        <dbReference type="WormBase" id="Bm16949a"/>
    </source>
</evidence>
<dbReference type="OrthoDB" id="1877767at2759"/>
<reference evidence="2" key="2">
    <citation type="submission" date="2012-12" db="EMBL/GenBank/DDBJ databases">
        <authorList>
            <person name="Gao Y.W."/>
            <person name="Fan S.T."/>
            <person name="Sun H.T."/>
            <person name="Wang Z."/>
            <person name="Gao X.L."/>
            <person name="Li Y.G."/>
            <person name="Wang T.C."/>
            <person name="Zhang K."/>
            <person name="Xu W.W."/>
            <person name="Yu Z.J."/>
            <person name="Xia X.Z."/>
        </authorList>
    </citation>
    <scope>NUCLEOTIDE SEQUENCE</scope>
    <source>
        <strain evidence="2">FR3</strain>
    </source>
</reference>
<gene>
    <name evidence="2 5 6" type="ORF">Bm16949</name>
    <name evidence="3" type="ORF">BM_BM16949</name>
    <name evidence="2" type="ORF">BM_Bm16949</name>
</gene>
<dbReference type="RefSeq" id="XP_042936984.1">
    <property type="nucleotide sequence ID" value="XM_043081050.1"/>
</dbReference>
<evidence type="ECO:0000259" key="1">
    <source>
        <dbReference type="Pfam" id="PF10419"/>
    </source>
</evidence>
<organism evidence="2">
    <name type="scientific">Brugia malayi</name>
    <name type="common">Filarial nematode worm</name>
    <dbReference type="NCBI Taxonomy" id="6279"/>
    <lineage>
        <taxon>Eukaryota</taxon>
        <taxon>Metazoa</taxon>
        <taxon>Ecdysozoa</taxon>
        <taxon>Nematoda</taxon>
        <taxon>Chromadorea</taxon>
        <taxon>Rhabditida</taxon>
        <taxon>Spirurina</taxon>
        <taxon>Spiruromorpha</taxon>
        <taxon>Filarioidea</taxon>
        <taxon>Onchocercidae</taxon>
        <taxon>Brugia</taxon>
    </lineage>
</organism>
<sequence length="200" mass="23167">MSEIRGEDKDDNKAIEQDEEWESKTLILEIGGIMDVSTARQALNRSDSAIRRCNTENPILQISNSLFTAEWNSTIGTDMIFKLEEKQLRFVECSDVRLKAEKALIIDNDDKSFSVFCSEMNVTTYGCGDTYFHVHTYWLPLKSLRKYPKLKQRQQLFIDPDSPVVNRCSRDLRFAFFRRRGMHTAKSAKGDIWREKGLAV</sequence>
<reference evidence="2 4" key="1">
    <citation type="journal article" date="2007" name="Science">
        <title>Draft genome of the filarial nematode parasite Brugia malayi.</title>
        <authorList>
            <person name="Ghedin E."/>
            <person name="Wang S."/>
            <person name="Spiro D."/>
            <person name="Caler E."/>
            <person name="Zhao Q."/>
            <person name="Crabtree J."/>
            <person name="Allen J.E."/>
            <person name="Delcher A.L."/>
            <person name="Guiliano D.B."/>
            <person name="Miranda-Saavedra D."/>
            <person name="Angiuoli S.V."/>
            <person name="Creasy T."/>
            <person name="Amedeo P."/>
            <person name="Haas B."/>
            <person name="El-Sayed N.M."/>
            <person name="Wortman J.R."/>
            <person name="Feldblyum T."/>
            <person name="Tallon L."/>
            <person name="Schatz M."/>
            <person name="Shumway M."/>
            <person name="Koo H."/>
            <person name="Salzberg S.L."/>
            <person name="Schobel S."/>
            <person name="Pertea M."/>
            <person name="Pop M."/>
            <person name="White O."/>
            <person name="Barton G.J."/>
            <person name="Carlow C.K."/>
            <person name="Crawford M.J."/>
            <person name="Daub J."/>
            <person name="Dimmic M.W."/>
            <person name="Estes C.F."/>
            <person name="Foster J.M."/>
            <person name="Ganatra M."/>
            <person name="Gregory W.F."/>
            <person name="Johnson N.M."/>
            <person name="Jin J."/>
            <person name="Komuniecki R."/>
            <person name="Korf I."/>
            <person name="Kumar S."/>
            <person name="Laney S."/>
            <person name="Li B.W."/>
            <person name="Li W."/>
            <person name="Lindblom T.H."/>
            <person name="Lustigman S."/>
            <person name="Ma D."/>
            <person name="Maina C.V."/>
            <person name="Martin D.M."/>
            <person name="McCarter J.P."/>
            <person name="McReynolds L."/>
            <person name="Mitreva M."/>
            <person name="Nutman T.B."/>
            <person name="Parkinson J."/>
            <person name="Peregrin-Alvarez J.M."/>
            <person name="Poole C."/>
            <person name="Ren Q."/>
            <person name="Saunders L."/>
            <person name="Sluder A.E."/>
            <person name="Smith K."/>
            <person name="Stanke M."/>
            <person name="Unnasch T.R."/>
            <person name="Ware J."/>
            <person name="Wei A.D."/>
            <person name="Weil G."/>
            <person name="Williams D.J."/>
            <person name="Zhang Y."/>
            <person name="Williams S.A."/>
            <person name="Fraser-Liggett C."/>
            <person name="Slatko B."/>
            <person name="Blaxter M.L."/>
            <person name="Scott A.L."/>
        </authorList>
    </citation>
    <scope>NUCLEOTIDE SEQUENCE</scope>
    <source>
        <strain evidence="2 4">FR3</strain>
    </source>
</reference>
<reference evidence="5" key="4">
    <citation type="submission" date="2019-12" db="UniProtKB">
        <authorList>
            <consortium name="WormBaseParasite"/>
        </authorList>
    </citation>
    <scope>IDENTIFICATION</scope>
</reference>
<dbReference type="CTD" id="6102079"/>
<dbReference type="WBParaSite" id="Bm16949a.1">
    <property type="protein sequence ID" value="Bm16949a.1"/>
    <property type="gene ID" value="WBGene00255608"/>
</dbReference>
<evidence type="ECO:0000313" key="2">
    <source>
        <dbReference type="EMBL" id="CRZ24711.1"/>
    </source>
</evidence>
<dbReference type="GeneID" id="6102079"/>
<dbReference type="STRING" id="6279.A0A0H5S802"/>
<dbReference type="Pfam" id="PF10419">
    <property type="entry name" value="TFIIIC_sub6"/>
    <property type="match status" value="1"/>
</dbReference>
<dbReference type="EMBL" id="CAAKNF010000194">
    <property type="protein sequence ID" value="VIO97339.1"/>
    <property type="molecule type" value="Genomic_DNA"/>
</dbReference>
<dbReference type="Proteomes" id="UP000006672">
    <property type="component" value="Unassembled WGS sequence"/>
</dbReference>
<dbReference type="AlphaFoldDB" id="A0A0H5S802"/>
<feature type="domain" description="Transcription factor TFIIIC triple barrel" evidence="1">
    <location>
        <begin position="20"/>
        <end position="102"/>
    </location>
</feature>
<dbReference type="EMBL" id="LN856980">
    <property type="protein sequence ID" value="CRZ24711.1"/>
    <property type="molecule type" value="Genomic_DNA"/>
</dbReference>
<evidence type="ECO:0000313" key="4">
    <source>
        <dbReference type="Proteomes" id="UP000006672"/>
    </source>
</evidence>
<evidence type="ECO:0000313" key="5">
    <source>
        <dbReference type="WBParaSite" id="Bm16949a.1"/>
    </source>
</evidence>
<accession>A0A0H5S802</accession>
<evidence type="ECO:0000313" key="3">
    <source>
        <dbReference type="EMBL" id="VIO97339.1"/>
    </source>
</evidence>